<organism evidence="1 2">
    <name type="scientific">Mycena belliarum</name>
    <dbReference type="NCBI Taxonomy" id="1033014"/>
    <lineage>
        <taxon>Eukaryota</taxon>
        <taxon>Fungi</taxon>
        <taxon>Dikarya</taxon>
        <taxon>Basidiomycota</taxon>
        <taxon>Agaricomycotina</taxon>
        <taxon>Agaricomycetes</taxon>
        <taxon>Agaricomycetidae</taxon>
        <taxon>Agaricales</taxon>
        <taxon>Marasmiineae</taxon>
        <taxon>Mycenaceae</taxon>
        <taxon>Mycena</taxon>
    </lineage>
</organism>
<dbReference type="AlphaFoldDB" id="A0AAD6TWG5"/>
<sequence>MVGRGRAFPLLESSRSLPRIARHVPRAPRSAPRGHRRPSHFGRFRCGGLKTCAIAAVSRVRLARMPKRMRDALAAPRETRYPPSSVPPGDPRPAVRLCRACPTLLAHCAVFGFADGLGVPCANARHARGRGDAAHDSPVGASAAWPPSRDFGWIDFGTQPCP</sequence>
<dbReference type="EMBL" id="JARJCN010000048">
    <property type="protein sequence ID" value="KAJ7081817.1"/>
    <property type="molecule type" value="Genomic_DNA"/>
</dbReference>
<proteinExistence type="predicted"/>
<comment type="caution">
    <text evidence="1">The sequence shown here is derived from an EMBL/GenBank/DDBJ whole genome shotgun (WGS) entry which is preliminary data.</text>
</comment>
<evidence type="ECO:0000313" key="1">
    <source>
        <dbReference type="EMBL" id="KAJ7081817.1"/>
    </source>
</evidence>
<dbReference type="Proteomes" id="UP001222325">
    <property type="component" value="Unassembled WGS sequence"/>
</dbReference>
<gene>
    <name evidence="1" type="ORF">B0H15DRAFT_446921</name>
</gene>
<reference evidence="1" key="1">
    <citation type="submission" date="2023-03" db="EMBL/GenBank/DDBJ databases">
        <title>Massive genome expansion in bonnet fungi (Mycena s.s.) driven by repeated elements and novel gene families across ecological guilds.</title>
        <authorList>
            <consortium name="Lawrence Berkeley National Laboratory"/>
            <person name="Harder C.B."/>
            <person name="Miyauchi S."/>
            <person name="Viragh M."/>
            <person name="Kuo A."/>
            <person name="Thoen E."/>
            <person name="Andreopoulos B."/>
            <person name="Lu D."/>
            <person name="Skrede I."/>
            <person name="Drula E."/>
            <person name="Henrissat B."/>
            <person name="Morin E."/>
            <person name="Kohler A."/>
            <person name="Barry K."/>
            <person name="LaButti K."/>
            <person name="Morin E."/>
            <person name="Salamov A."/>
            <person name="Lipzen A."/>
            <person name="Mereny Z."/>
            <person name="Hegedus B."/>
            <person name="Baldrian P."/>
            <person name="Stursova M."/>
            <person name="Weitz H."/>
            <person name="Taylor A."/>
            <person name="Grigoriev I.V."/>
            <person name="Nagy L.G."/>
            <person name="Martin F."/>
            <person name="Kauserud H."/>
        </authorList>
    </citation>
    <scope>NUCLEOTIDE SEQUENCE</scope>
    <source>
        <strain evidence="1">CBHHK173m</strain>
    </source>
</reference>
<keyword evidence="2" id="KW-1185">Reference proteome</keyword>
<evidence type="ECO:0000313" key="2">
    <source>
        <dbReference type="Proteomes" id="UP001222325"/>
    </source>
</evidence>
<accession>A0AAD6TWG5</accession>
<protein>
    <submittedName>
        <fullName evidence="1">Uncharacterized protein</fullName>
    </submittedName>
</protein>
<name>A0AAD6TWG5_9AGAR</name>